<comment type="caution">
    <text evidence="1">The sequence shown here is derived from an EMBL/GenBank/DDBJ whole genome shotgun (WGS) entry which is preliminary data.</text>
</comment>
<sequence>MRKLVKTTGERGRWTAEVEGKRLAVIHNTWRVGETGYADPMEGIDRNGKRFMEYAEALRDHDLVVMQRDVGGGDLARDGYIGVFSFDSLDLTEGAPVRLRLLDRVADPKR</sequence>
<proteinExistence type="predicted"/>
<dbReference type="AlphaFoldDB" id="A0A0B3S0Q5"/>
<name>A0A0B3S0Q5_9RHOB</name>
<protein>
    <submittedName>
        <fullName evidence="1">Uncharacterized protein</fullName>
    </submittedName>
</protein>
<dbReference type="STRING" id="561184.SAMN05216376_10958"/>
<accession>A0A0B3S0Q5</accession>
<dbReference type="EMBL" id="JSUQ01000011">
    <property type="protein sequence ID" value="KHQ52528.1"/>
    <property type="molecule type" value="Genomic_DNA"/>
</dbReference>
<dbReference type="RefSeq" id="WP_139022616.1">
    <property type="nucleotide sequence ID" value="NZ_JSUQ01000011.1"/>
</dbReference>
<evidence type="ECO:0000313" key="1">
    <source>
        <dbReference type="EMBL" id="KHQ52528.1"/>
    </source>
</evidence>
<reference evidence="1 2" key="1">
    <citation type="submission" date="2014-10" db="EMBL/GenBank/DDBJ databases">
        <title>Genome sequence of Ponticoccus sp. strain UMTAT08 isolated from clonal culture of toxic dinoflagellate Alexandrium tamiyavanichii.</title>
        <authorList>
            <person name="Gan H.Y."/>
            <person name="Muhd D.-D."/>
            <person name="Mohd Noor M.E."/>
            <person name="Yeong Y.S."/>
            <person name="Usup G."/>
        </authorList>
    </citation>
    <scope>NUCLEOTIDE SEQUENCE [LARGE SCALE GENOMIC DNA]</scope>
    <source>
        <strain evidence="1 2">UMTAT08</strain>
    </source>
</reference>
<organism evidence="1 2">
    <name type="scientific">Mameliella alba</name>
    <dbReference type="NCBI Taxonomy" id="561184"/>
    <lineage>
        <taxon>Bacteria</taxon>
        <taxon>Pseudomonadati</taxon>
        <taxon>Pseudomonadota</taxon>
        <taxon>Alphaproteobacteria</taxon>
        <taxon>Rhodobacterales</taxon>
        <taxon>Roseobacteraceae</taxon>
        <taxon>Mameliella</taxon>
    </lineage>
</organism>
<evidence type="ECO:0000313" key="2">
    <source>
        <dbReference type="Proteomes" id="UP000030960"/>
    </source>
</evidence>
<gene>
    <name evidence="1" type="ORF">OA50_03003</name>
</gene>
<dbReference type="Proteomes" id="UP000030960">
    <property type="component" value="Unassembled WGS sequence"/>
</dbReference>
<keyword evidence="2" id="KW-1185">Reference proteome</keyword>